<accession>A0A934R6T4</accession>
<dbReference type="Proteomes" id="UP000600139">
    <property type="component" value="Unassembled WGS sequence"/>
</dbReference>
<dbReference type="PANTHER" id="PTHR41795:SF1">
    <property type="entry name" value="EXOPOLYSACCHARIDE SYNTHESIS PROTEIN"/>
    <property type="match status" value="1"/>
</dbReference>
<dbReference type="InterPro" id="IPR010331">
    <property type="entry name" value="ExoD"/>
</dbReference>
<dbReference type="Pfam" id="PF06055">
    <property type="entry name" value="ExoD"/>
    <property type="match status" value="1"/>
</dbReference>
<evidence type="ECO:0000313" key="3">
    <source>
        <dbReference type="Proteomes" id="UP000600139"/>
    </source>
</evidence>
<keyword evidence="1" id="KW-0812">Transmembrane</keyword>
<comment type="caution">
    <text evidence="2">The sequence shown here is derived from an EMBL/GenBank/DDBJ whole genome shotgun (WGS) entry which is preliminary data.</text>
</comment>
<protein>
    <submittedName>
        <fullName evidence="2">Exopolysaccharide biosynthesis protein</fullName>
    </submittedName>
</protein>
<name>A0A934R6T4_9BACT</name>
<dbReference type="RefSeq" id="WP_200353022.1">
    <property type="nucleotide sequence ID" value="NZ_BAABHZ010000002.1"/>
</dbReference>
<dbReference type="AlphaFoldDB" id="A0A934R6T4"/>
<feature type="transmembrane region" description="Helical" evidence="1">
    <location>
        <begin position="63"/>
        <end position="80"/>
    </location>
</feature>
<keyword evidence="1" id="KW-1133">Transmembrane helix</keyword>
<dbReference type="EMBL" id="JAENIK010000013">
    <property type="protein sequence ID" value="MBK1818067.1"/>
    <property type="molecule type" value="Genomic_DNA"/>
</dbReference>
<gene>
    <name evidence="2" type="ORF">JIN84_20760</name>
</gene>
<feature type="transmembrane region" description="Helical" evidence="1">
    <location>
        <begin position="40"/>
        <end position="57"/>
    </location>
</feature>
<sequence length="144" mass="16171">MSGQSRPKSVDEILDRFKEVAKDEKRVSLNMLMDAVGRRSFGPLILFAGIVLLVPGVSDIPGVSTLIGIYVLLVAGQLICGRSHFWLPQWLLDRCASETIKTTASNKWIRKLAKLVDRMVTRRLVPMPMQSGQWSFSFNEKVLP</sequence>
<reference evidence="2" key="1">
    <citation type="submission" date="2021-01" db="EMBL/GenBank/DDBJ databases">
        <title>Modified the classification status of verrucomicrobia.</title>
        <authorList>
            <person name="Feng X."/>
        </authorList>
    </citation>
    <scope>NUCLEOTIDE SEQUENCE</scope>
    <source>
        <strain evidence="2">JCM 18052</strain>
    </source>
</reference>
<proteinExistence type="predicted"/>
<keyword evidence="3" id="KW-1185">Reference proteome</keyword>
<organism evidence="2 3">
    <name type="scientific">Luteolibacter yonseiensis</name>
    <dbReference type="NCBI Taxonomy" id="1144680"/>
    <lineage>
        <taxon>Bacteria</taxon>
        <taxon>Pseudomonadati</taxon>
        <taxon>Verrucomicrobiota</taxon>
        <taxon>Verrucomicrobiia</taxon>
        <taxon>Verrucomicrobiales</taxon>
        <taxon>Verrucomicrobiaceae</taxon>
        <taxon>Luteolibacter</taxon>
    </lineage>
</organism>
<dbReference type="PANTHER" id="PTHR41795">
    <property type="entry name" value="EXOPOLYSACCHARIDE SYNTHESIS PROTEIN"/>
    <property type="match status" value="1"/>
</dbReference>
<evidence type="ECO:0000313" key="2">
    <source>
        <dbReference type="EMBL" id="MBK1818067.1"/>
    </source>
</evidence>
<evidence type="ECO:0000256" key="1">
    <source>
        <dbReference type="SAM" id="Phobius"/>
    </source>
</evidence>
<keyword evidence="1" id="KW-0472">Membrane</keyword>